<evidence type="ECO:0000256" key="2">
    <source>
        <dbReference type="ARBA" id="ARBA00018987"/>
    </source>
</evidence>
<evidence type="ECO:0000313" key="8">
    <source>
        <dbReference type="EMBL" id="PAA92412.1"/>
    </source>
</evidence>
<feature type="region of interest" description="Disordered" evidence="5">
    <location>
        <begin position="698"/>
        <end position="729"/>
    </location>
</feature>
<feature type="non-terminal residue" evidence="8">
    <location>
        <position position="1"/>
    </location>
</feature>
<feature type="compositionally biased region" description="Low complexity" evidence="5">
    <location>
        <begin position="417"/>
        <end position="441"/>
    </location>
</feature>
<proteinExistence type="inferred from homology"/>
<feature type="compositionally biased region" description="Low complexity" evidence="5">
    <location>
        <begin position="362"/>
        <end position="378"/>
    </location>
</feature>
<evidence type="ECO:0000313" key="9">
    <source>
        <dbReference type="Proteomes" id="UP000215902"/>
    </source>
</evidence>
<dbReference type="GO" id="GO:0000712">
    <property type="term" value="P:resolution of meiotic recombination intermediates"/>
    <property type="evidence" value="ECO:0007669"/>
    <property type="project" value="TreeGrafter"/>
</dbReference>
<dbReference type="GO" id="GO:0000724">
    <property type="term" value="P:double-strand break repair via homologous recombination"/>
    <property type="evidence" value="ECO:0007669"/>
    <property type="project" value="TreeGrafter"/>
</dbReference>
<sequence length="729" mass="79512">SSHSALSDWFRAQALAVPQGWLEAGQDWLCQEHGRQPEEFAPNELRSLLYEQYLHSDLREFENPSLPAQVASEEKLQLTGKLVLQLESVIDVSQSLYSQYRKCRGDENANLEVTSNETNGGNFGGGGGGGDRGAGGNWDEPKGGRMLLLTLTDGCSQLRAVECRPMPQLSVGLPAGCKLRLLPPLLVRRGIAMLTSPQSVEVLGGQVDELVVERSQESLLLAALRRLGFEPTDLEQAGPRQPAAAAADAANRLFADLDTGNNRPATVGNQQHQQQNQPDAMATYRNQPDAMATNRNQPDGMATYRNQPNSMATYRNQPDAMATNRNQPDSMATYRNQPNSMSTNRNQPDSMATNRNQYIPPASSSAANNRGASNIRSRPYPDTLATNRGNSLLAGGNNVRDLLGGFDPFEDDEDAAENSAQVQRAQPRQRLQQQSSRQTASGMNPSSSGTSLQRQQSYQQQQPQPPRQMSVQEVLDADDLLFAEAIEGIDCDELEAAAVAPSAAASSANRAATSASADRQPLFPSTSTKRPRMELERRAAQPEGRDIAGIPTSKEPFVYLKDVYTWLEESGPQVREFTVRGYLMGLRGRLEIRDGGYSLPCLLADATCTISCNLGDRVLTDLLGFTAAEADAARRSGDSGTLARCQAALLEMQQQLANMAGLFLLAFDIRQETATAIRFRCVTHADVDALRRRVRARKAQERRGGRQQEAGLAAQDDEFLADWDDGLSG</sequence>
<dbReference type="GO" id="GO:0000166">
    <property type="term" value="F:nucleotide binding"/>
    <property type="evidence" value="ECO:0007669"/>
    <property type="project" value="InterPro"/>
</dbReference>
<dbReference type="InterPro" id="IPR042470">
    <property type="entry name" value="RMI1_N_C_sf"/>
</dbReference>
<feature type="compositionally biased region" description="Low complexity" evidence="5">
    <location>
        <begin position="453"/>
        <end position="462"/>
    </location>
</feature>
<comment type="similarity">
    <text evidence="1">Belongs to the RMI1 family.</text>
</comment>
<evidence type="ECO:0000256" key="1">
    <source>
        <dbReference type="ARBA" id="ARBA00006395"/>
    </source>
</evidence>
<dbReference type="GO" id="GO:0006260">
    <property type="term" value="P:DNA replication"/>
    <property type="evidence" value="ECO:0007669"/>
    <property type="project" value="UniProtKB-KW"/>
</dbReference>
<dbReference type="InterPro" id="IPR013894">
    <property type="entry name" value="RMI1_OB"/>
</dbReference>
<dbReference type="InterPro" id="IPR032199">
    <property type="entry name" value="RMI1_C"/>
</dbReference>
<dbReference type="GO" id="GO:0031422">
    <property type="term" value="C:RecQ family helicase-topoisomerase III complex"/>
    <property type="evidence" value="ECO:0007669"/>
    <property type="project" value="TreeGrafter"/>
</dbReference>
<comment type="caution">
    <text evidence="8">The sequence shown here is derived from an EMBL/GenBank/DDBJ whole genome shotgun (WGS) entry which is preliminary data.</text>
</comment>
<feature type="compositionally biased region" description="Polar residues" evidence="5">
    <location>
        <begin position="323"/>
        <end position="357"/>
    </location>
</feature>
<evidence type="ECO:0000259" key="6">
    <source>
        <dbReference type="Pfam" id="PF08585"/>
    </source>
</evidence>
<feature type="compositionally biased region" description="Polar residues" evidence="5">
    <location>
        <begin position="259"/>
        <end position="268"/>
    </location>
</feature>
<dbReference type="Gene3D" id="2.40.50.770">
    <property type="entry name" value="RecQ-mediated genome instability protein Rmi1, C-terminal domain"/>
    <property type="match status" value="1"/>
</dbReference>
<dbReference type="PANTHER" id="PTHR14790:SF15">
    <property type="entry name" value="RECQ-MEDIATED GENOME INSTABILITY PROTEIN 1"/>
    <property type="match status" value="1"/>
</dbReference>
<organism evidence="8 9">
    <name type="scientific">Macrostomum lignano</name>
    <dbReference type="NCBI Taxonomy" id="282301"/>
    <lineage>
        <taxon>Eukaryota</taxon>
        <taxon>Metazoa</taxon>
        <taxon>Spiralia</taxon>
        <taxon>Lophotrochozoa</taxon>
        <taxon>Platyhelminthes</taxon>
        <taxon>Rhabditophora</taxon>
        <taxon>Macrostomorpha</taxon>
        <taxon>Macrostomida</taxon>
        <taxon>Macrostomidae</taxon>
        <taxon>Macrostomum</taxon>
    </lineage>
</organism>
<comment type="function">
    <text evidence="4">Essential component of the RMI complex, a complex that plays an important role in the processing of homologous recombination intermediates to limit DNA crossover formation in cells. Promotes TOP3A binding to double Holliday junctions (DHJ) and hence stimulates TOP3A-mediated dissolution. Required for BLM phosphorylation during mitosis. Within the BLM complex, required for BLM and TOP3A stability.</text>
</comment>
<keyword evidence="3" id="KW-0235">DNA replication</keyword>
<dbReference type="PANTHER" id="PTHR14790">
    <property type="entry name" value="RECQ-MEDIATED GENOME INSTABILITY PROTEIN 1 RMI1"/>
    <property type="match status" value="1"/>
</dbReference>
<dbReference type="EMBL" id="NIVC01000052">
    <property type="protein sequence ID" value="PAA92412.1"/>
    <property type="molecule type" value="Genomic_DNA"/>
</dbReference>
<keyword evidence="9" id="KW-1185">Reference proteome</keyword>
<dbReference type="Pfam" id="PF16099">
    <property type="entry name" value="RMI1_C"/>
    <property type="match status" value="1"/>
</dbReference>
<accession>A0A267H4B9</accession>
<evidence type="ECO:0000256" key="4">
    <source>
        <dbReference type="ARBA" id="ARBA00024977"/>
    </source>
</evidence>
<dbReference type="SMART" id="SM01161">
    <property type="entry name" value="DUF1767"/>
    <property type="match status" value="1"/>
</dbReference>
<dbReference type="Gene3D" id="1.10.8.1020">
    <property type="entry name" value="RecQ-mediated genome instability protein 1, N-terminal domain"/>
    <property type="match status" value="1"/>
</dbReference>
<feature type="region of interest" description="Disordered" evidence="5">
    <location>
        <begin position="510"/>
        <end position="548"/>
    </location>
</feature>
<dbReference type="InterPro" id="IPR044881">
    <property type="entry name" value="RMI1_N_N_sf"/>
</dbReference>
<evidence type="ECO:0000256" key="5">
    <source>
        <dbReference type="SAM" id="MobiDB-lite"/>
    </source>
</evidence>
<feature type="region of interest" description="Disordered" evidence="5">
    <location>
        <begin position="112"/>
        <end position="139"/>
    </location>
</feature>
<dbReference type="OrthoDB" id="341511at2759"/>
<feature type="compositionally biased region" description="Polar residues" evidence="5">
    <location>
        <begin position="442"/>
        <end position="452"/>
    </location>
</feature>
<feature type="compositionally biased region" description="Acidic residues" evidence="5">
    <location>
        <begin position="715"/>
        <end position="729"/>
    </location>
</feature>
<feature type="region of interest" description="Disordered" evidence="5">
    <location>
        <begin position="291"/>
        <end position="470"/>
    </location>
</feature>
<dbReference type="AlphaFoldDB" id="A0A267H4B9"/>
<feature type="compositionally biased region" description="Gly residues" evidence="5">
    <location>
        <begin position="121"/>
        <end position="136"/>
    </location>
</feature>
<dbReference type="Pfam" id="PF08585">
    <property type="entry name" value="RMI1_N_C"/>
    <property type="match status" value="1"/>
</dbReference>
<name>A0A267H4B9_9PLAT</name>
<protein>
    <recommendedName>
        <fullName evidence="2">RecQ-mediated genome instability protein 1</fullName>
    </recommendedName>
</protein>
<feature type="domain" description="RecQ mediated genome instability protein 1 OB-fold" evidence="6">
    <location>
        <begin position="66"/>
        <end position="217"/>
    </location>
</feature>
<dbReference type="Proteomes" id="UP000215902">
    <property type="component" value="Unassembled WGS sequence"/>
</dbReference>
<evidence type="ECO:0000259" key="7">
    <source>
        <dbReference type="Pfam" id="PF16099"/>
    </source>
</evidence>
<reference evidence="8 9" key="1">
    <citation type="submission" date="2017-06" db="EMBL/GenBank/DDBJ databases">
        <title>A platform for efficient transgenesis in Macrostomum lignano, a flatworm model organism for stem cell research.</title>
        <authorList>
            <person name="Berezikov E."/>
        </authorList>
    </citation>
    <scope>NUCLEOTIDE SEQUENCE [LARGE SCALE GENOMIC DNA]</scope>
    <source>
        <strain evidence="8">DV1</strain>
        <tissue evidence="8">Whole organism</tissue>
    </source>
</reference>
<dbReference type="STRING" id="282301.A0A267H4B9"/>
<feature type="compositionally biased region" description="Basic and acidic residues" evidence="5">
    <location>
        <begin position="531"/>
        <end position="546"/>
    </location>
</feature>
<evidence type="ECO:0000256" key="3">
    <source>
        <dbReference type="ARBA" id="ARBA00022705"/>
    </source>
</evidence>
<dbReference type="GO" id="GO:0016604">
    <property type="term" value="C:nuclear body"/>
    <property type="evidence" value="ECO:0007669"/>
    <property type="project" value="TreeGrafter"/>
</dbReference>
<gene>
    <name evidence="8" type="ORF">BOX15_Mlig008372g1</name>
</gene>
<feature type="region of interest" description="Disordered" evidence="5">
    <location>
        <begin position="259"/>
        <end position="278"/>
    </location>
</feature>
<feature type="domain" description="RecQ-mediated genome instability protein 1 C-terminal OB-fold" evidence="7">
    <location>
        <begin position="555"/>
        <end position="694"/>
    </location>
</feature>
<feature type="compositionally biased region" description="Polar residues" evidence="5">
    <location>
        <begin position="304"/>
        <end position="316"/>
    </location>
</feature>